<organism evidence="1 2">
    <name type="scientific">Nicotiana tabacum</name>
    <name type="common">Common tobacco</name>
    <dbReference type="NCBI Taxonomy" id="4097"/>
    <lineage>
        <taxon>Eukaryota</taxon>
        <taxon>Viridiplantae</taxon>
        <taxon>Streptophyta</taxon>
        <taxon>Embryophyta</taxon>
        <taxon>Tracheophyta</taxon>
        <taxon>Spermatophyta</taxon>
        <taxon>Magnoliopsida</taxon>
        <taxon>eudicotyledons</taxon>
        <taxon>Gunneridae</taxon>
        <taxon>Pentapetalae</taxon>
        <taxon>asterids</taxon>
        <taxon>lamiids</taxon>
        <taxon>Solanales</taxon>
        <taxon>Solanaceae</taxon>
        <taxon>Nicotianoideae</taxon>
        <taxon>Nicotianeae</taxon>
        <taxon>Nicotiana</taxon>
    </lineage>
</organism>
<reference evidence="2" key="2">
    <citation type="submission" date="2025-08" db="UniProtKB">
        <authorList>
            <consortium name="RefSeq"/>
        </authorList>
    </citation>
    <scope>IDENTIFICATION</scope>
    <source>
        <tissue evidence="2">Leaf</tissue>
    </source>
</reference>
<evidence type="ECO:0000313" key="2">
    <source>
        <dbReference type="RefSeq" id="XP_075077068.1"/>
    </source>
</evidence>
<accession>A0AC58RWI0</accession>
<dbReference type="Proteomes" id="UP000790787">
    <property type="component" value="Chromosome 9"/>
</dbReference>
<reference evidence="1" key="1">
    <citation type="journal article" date="2014" name="Nat. Commun.">
        <title>The tobacco genome sequence and its comparison with those of tomato and potato.</title>
        <authorList>
            <person name="Sierro N."/>
            <person name="Battey J.N."/>
            <person name="Ouadi S."/>
            <person name="Bakaher N."/>
            <person name="Bovet L."/>
            <person name="Willig A."/>
            <person name="Goepfert S."/>
            <person name="Peitsch M.C."/>
            <person name="Ivanov N.V."/>
        </authorList>
    </citation>
    <scope>NUCLEOTIDE SEQUENCE [LARGE SCALE GENOMIC DNA]</scope>
</reference>
<name>A0AC58RWI0_TOBAC</name>
<sequence length="399" mass="45627">MVDFDVIMGFDWLYKCYAILDCRAKVVKFEFPNQAVREWKGNIAKPRGKFNSYFKVKKMITKGCLYHLVRATDTTAEVASIQSVPVINEFPDIFLMSFRIEAVKSWPRPTTPTEICSFLGLAGNYRWFVEGFSTLGYLLTKLTQKAMKFQWSDACERRFKELKARLTTTTVLTLPIGLGNFVVYCEASRVGLGCVLMQKGKVIAYASRQLNIHEKNYPTHDLELAAVVFALKIWWHYLYGVHYEHSLPSEKGECGSRRAKPKVRRFHAFSLDEDGVLKMNGRLCVPDVDGIRNKIVAKVIVDRLMKSAHFLPVKLTDTAPQYAKLYLKEIFKLYGIPVSIISDRGALFTAHFWQSFQEELGTSVNLSTTFHPQTDRHAERTIQTLEDMLRACVLDFGGN</sequence>
<keyword evidence="1" id="KW-1185">Reference proteome</keyword>
<gene>
    <name evidence="2" type="primary">LOC142163823</name>
</gene>
<evidence type="ECO:0000313" key="1">
    <source>
        <dbReference type="Proteomes" id="UP000790787"/>
    </source>
</evidence>
<protein>
    <submittedName>
        <fullName evidence="2">Uncharacterized protein LOC142163823</fullName>
    </submittedName>
</protein>
<proteinExistence type="predicted"/>
<dbReference type="RefSeq" id="XP_075077068.1">
    <property type="nucleotide sequence ID" value="XM_075220967.1"/>
</dbReference>